<feature type="compositionally biased region" description="Basic and acidic residues" evidence="1">
    <location>
        <begin position="190"/>
        <end position="203"/>
    </location>
</feature>
<name>A0A7S0QDG0_9CRYP</name>
<gene>
    <name evidence="2" type="ORF">CCUR1050_LOCUS2865</name>
</gene>
<organism evidence="2">
    <name type="scientific">Cryptomonas curvata</name>
    <dbReference type="NCBI Taxonomy" id="233186"/>
    <lineage>
        <taxon>Eukaryota</taxon>
        <taxon>Cryptophyceae</taxon>
        <taxon>Cryptomonadales</taxon>
        <taxon>Cryptomonadaceae</taxon>
        <taxon>Cryptomonas</taxon>
    </lineage>
</organism>
<sequence length="203" mass="20943">MADYSSASDENSENEEDAAADSSDSQESEQNKTDKRKGEQTLVKSAENKSVADAPAADVRPTETEPSKKRRVLPSASALLSGTAGRPSFLSSASASAAVFEIPMDDVQQKKAAGEQSSASGSQESGAKIDSAPTSSATSITNASTASGKGSSAAAAAAKAKAAKDAKEKGDVKDKLKAARLKGQSAHARWKSEGEMLLRQQYD</sequence>
<accession>A0A7S0QDG0</accession>
<evidence type="ECO:0000256" key="1">
    <source>
        <dbReference type="SAM" id="MobiDB-lite"/>
    </source>
</evidence>
<feature type="compositionally biased region" description="Low complexity" evidence="1">
    <location>
        <begin position="114"/>
        <end position="160"/>
    </location>
</feature>
<reference evidence="2" key="1">
    <citation type="submission" date="2021-01" db="EMBL/GenBank/DDBJ databases">
        <authorList>
            <person name="Corre E."/>
            <person name="Pelletier E."/>
            <person name="Niang G."/>
            <person name="Scheremetjew M."/>
            <person name="Finn R."/>
            <person name="Kale V."/>
            <person name="Holt S."/>
            <person name="Cochrane G."/>
            <person name="Meng A."/>
            <person name="Brown T."/>
            <person name="Cohen L."/>
        </authorList>
    </citation>
    <scope>NUCLEOTIDE SEQUENCE</scope>
    <source>
        <strain evidence="2">CCAP979/52</strain>
    </source>
</reference>
<feature type="region of interest" description="Disordered" evidence="1">
    <location>
        <begin position="1"/>
        <end position="94"/>
    </location>
</feature>
<proteinExistence type="predicted"/>
<feature type="compositionally biased region" description="Basic and acidic residues" evidence="1">
    <location>
        <begin position="29"/>
        <end position="39"/>
    </location>
</feature>
<dbReference type="PANTHER" id="PTHR35321:SF1">
    <property type="entry name" value="OS02G0753200 PROTEIN"/>
    <property type="match status" value="1"/>
</dbReference>
<dbReference type="PANTHER" id="PTHR35321">
    <property type="entry name" value="OS02G0753200 PROTEIN"/>
    <property type="match status" value="1"/>
</dbReference>
<feature type="compositionally biased region" description="Acidic residues" evidence="1">
    <location>
        <begin position="10"/>
        <end position="27"/>
    </location>
</feature>
<dbReference type="AlphaFoldDB" id="A0A7S0QDG0"/>
<protein>
    <submittedName>
        <fullName evidence="2">Uncharacterized protein</fullName>
    </submittedName>
</protein>
<feature type="compositionally biased region" description="Basic and acidic residues" evidence="1">
    <location>
        <begin position="162"/>
        <end position="177"/>
    </location>
</feature>
<dbReference type="InterPro" id="IPR040306">
    <property type="entry name" value="Os02g0753200-like"/>
</dbReference>
<dbReference type="EMBL" id="HBEZ01005132">
    <property type="protein sequence ID" value="CAD8625188.1"/>
    <property type="molecule type" value="Transcribed_RNA"/>
</dbReference>
<evidence type="ECO:0000313" key="2">
    <source>
        <dbReference type="EMBL" id="CAD8625188.1"/>
    </source>
</evidence>
<feature type="region of interest" description="Disordered" evidence="1">
    <location>
        <begin position="107"/>
        <end position="203"/>
    </location>
</feature>